<reference evidence="2" key="1">
    <citation type="submission" date="2023-01" db="EMBL/GenBank/DDBJ databases">
        <title>The genome sequence of Kordiimonadaceae bacterium 6D33.</title>
        <authorList>
            <person name="Liu Y."/>
        </authorList>
    </citation>
    <scope>NUCLEOTIDE SEQUENCE</scope>
    <source>
        <strain evidence="2">6D33</strain>
    </source>
</reference>
<dbReference type="EMBL" id="CP116805">
    <property type="protein sequence ID" value="WCL52571.1"/>
    <property type="molecule type" value="Genomic_DNA"/>
</dbReference>
<dbReference type="RefSeq" id="WP_289501821.1">
    <property type="nucleotide sequence ID" value="NZ_CP116805.1"/>
</dbReference>
<organism evidence="2 3">
    <name type="scientific">Gimibacter soli</name>
    <dbReference type="NCBI Taxonomy" id="3024400"/>
    <lineage>
        <taxon>Bacteria</taxon>
        <taxon>Pseudomonadati</taxon>
        <taxon>Pseudomonadota</taxon>
        <taxon>Alphaproteobacteria</taxon>
        <taxon>Kordiimonadales</taxon>
        <taxon>Temperatibacteraceae</taxon>
        <taxon>Gimibacter</taxon>
    </lineage>
</organism>
<proteinExistence type="predicted"/>
<protein>
    <recommendedName>
        <fullName evidence="4">DUF1311 domain-containing protein</fullName>
    </recommendedName>
</protein>
<feature type="signal peptide" evidence="1">
    <location>
        <begin position="1"/>
        <end position="19"/>
    </location>
</feature>
<dbReference type="KEGG" id="gso:PH603_08430"/>
<evidence type="ECO:0000313" key="2">
    <source>
        <dbReference type="EMBL" id="WCL52571.1"/>
    </source>
</evidence>
<feature type="chain" id="PRO_5041966614" description="DUF1311 domain-containing protein" evidence="1">
    <location>
        <begin position="20"/>
        <end position="216"/>
    </location>
</feature>
<gene>
    <name evidence="2" type="ORF">PH603_08430</name>
</gene>
<evidence type="ECO:0008006" key="4">
    <source>
        <dbReference type="Google" id="ProtNLM"/>
    </source>
</evidence>
<accession>A0AAE9XLP8</accession>
<dbReference type="AlphaFoldDB" id="A0AAE9XLP8"/>
<dbReference type="Proteomes" id="UP001217500">
    <property type="component" value="Chromosome"/>
</dbReference>
<evidence type="ECO:0000256" key="1">
    <source>
        <dbReference type="SAM" id="SignalP"/>
    </source>
</evidence>
<keyword evidence="3" id="KW-1185">Reference proteome</keyword>
<evidence type="ECO:0000313" key="3">
    <source>
        <dbReference type="Proteomes" id="UP001217500"/>
    </source>
</evidence>
<name>A0AAE9XLP8_9PROT</name>
<keyword evidence="1" id="KW-0732">Signal</keyword>
<sequence>MRKISLILVFAIASFASPATPDAAAQSREITERGKACEAYALANLPKFRHGAFITRCRMGKQPVEEMGAKEQEGVQRMREDNARRFPTETVVPGAISNCERSSAMPGLPTYDCACIKGAAEGHLAAGILFNEQIRDLQFDRAACLDRKATFEKYAMYEANSPLFQRKTDGIALAKCREGLYDEALDGWLFEKVEDMRTHLFEKGCPMRKFPVGKAS</sequence>